<dbReference type="OrthoDB" id="339191at2759"/>
<dbReference type="AlphaFoldDB" id="A0A2P4Z223"/>
<protein>
    <submittedName>
        <fullName evidence="1">Uncharacterized protein</fullName>
    </submittedName>
</protein>
<organism evidence="1 2">
    <name type="scientific">Cryptosporidium meleagridis</name>
    <dbReference type="NCBI Taxonomy" id="93969"/>
    <lineage>
        <taxon>Eukaryota</taxon>
        <taxon>Sar</taxon>
        <taxon>Alveolata</taxon>
        <taxon>Apicomplexa</taxon>
        <taxon>Conoidasida</taxon>
        <taxon>Coccidia</taxon>
        <taxon>Eucoccidiorida</taxon>
        <taxon>Eimeriorina</taxon>
        <taxon>Cryptosporidiidae</taxon>
        <taxon>Cryptosporidium</taxon>
    </lineage>
</organism>
<evidence type="ECO:0000313" key="1">
    <source>
        <dbReference type="EMBL" id="POM84069.1"/>
    </source>
</evidence>
<name>A0A2P4Z223_9CRYT</name>
<reference evidence="1 2" key="1">
    <citation type="submission" date="2014-04" db="EMBL/GenBank/DDBJ databases">
        <title>Comparative Genomics of Cryptosporidium Species.</title>
        <authorList>
            <person name="Silva J.C."/>
            <person name="Su Q."/>
            <person name="Chalmers R."/>
            <person name="Chibucos M.C."/>
            <person name="Elwin K."/>
            <person name="Godinez A."/>
            <person name="Guo F."/>
            <person name="Huynh K."/>
            <person name="Orvis J."/>
            <person name="Ott S."/>
            <person name="Sadzewicz L."/>
            <person name="Sengamalay N."/>
            <person name="Shetty A."/>
            <person name="Sun M."/>
            <person name="Tallon L."/>
            <person name="Xiao L."/>
            <person name="Zhang H."/>
            <person name="Fraser C.M."/>
            <person name="Zhu G."/>
            <person name="Kissinger J."/>
            <person name="Widmer G."/>
        </authorList>
    </citation>
    <scope>NUCLEOTIDE SEQUENCE [LARGE SCALE GENOMIC DNA]</scope>
    <source>
        <strain evidence="1 2">UKMEL1</strain>
    </source>
</reference>
<keyword evidence="2" id="KW-1185">Reference proteome</keyword>
<accession>A0A2P4Z223</accession>
<comment type="caution">
    <text evidence="1">The sequence shown here is derived from an EMBL/GenBank/DDBJ whole genome shotgun (WGS) entry which is preliminary data.</text>
</comment>
<gene>
    <name evidence="1" type="ORF">CmeUKMEL1_10550</name>
</gene>
<dbReference type="Proteomes" id="UP000236928">
    <property type="component" value="Unassembled WGS sequence"/>
</dbReference>
<dbReference type="VEuPathDB" id="CryptoDB:CmeUKMEL1_10550"/>
<evidence type="ECO:0000313" key="2">
    <source>
        <dbReference type="Proteomes" id="UP000236928"/>
    </source>
</evidence>
<proteinExistence type="predicted"/>
<dbReference type="EMBL" id="JIBK01000039">
    <property type="protein sequence ID" value="POM84069.1"/>
    <property type="molecule type" value="Genomic_DNA"/>
</dbReference>
<sequence length="1003" mass="115301">MSNFSMDINSSLERAYRTVPILKPVVWSGIKELLDVSRNSLGSKQREPGYFGVSKRASSGKGIVNDLGITTLERSIQYLSSRLESYDSKRRYLAEAFNFKRAPHRGGCGQDKDNYSELGSGGLPKYLQTNYSNFLSYLIDESTTSIFQIYYSEVFDLFFAEWNERKSKILDGQKQDIVSGYCNDNSHLSAKSEFGLLLNHRKPHFETIQEQGAGGSRRTEDSINEYYYVLSEIIPNVTVSDLASDKYVSIQKMCLSSFNSRIQLIQEMGSLLAPVEYKEEISLLWRLLTLLVGNSSKNNYTTRQMISNSIRALEVSAVDNVLYHNSNIFLGNRYGSGVGSSVLISLKNFTNFCRKLFINDSADQLNINYNMNFPCEQVHYWFLAYWAFRIGSGQILWDMASKFSHIPQHFSLVCKCLAAILLSTSSSLLISQTCDDIVQGEENWIKQCVQFDFNRDLYSSREYRELNSMFYSKPSQDADFREQAYYQVIFSIINVSSQSLNVMKLLPNTNMEDYIWYQLHIILKSNDDNESAKELNTLYNRLRNQVDQFSHSGESSSRDLSIHCQEEVSPFLLTHTSRRGDVHVGSAKLSSSRSQNYHLHERTISRQEDKNELNQNDKVVKEQTNLNMARLMCYTLHFGEAMRWIYSCHHELKIIQLQWVLYLAVAGLIPLWKKIENDQVGVFSSFSDKIEPEDRVLSLYEVLEKSIKNFNIPFPFVAKLARLFPESMRTKILQDYVEFSLLHDIVEDDYTDSASFHTYIEQGKSFVKFDTYESMNTNEYSEICEEINSIIARLAKNRGHYITSILFFMEANLLEEVLDTILDCLRLPVCYSFTTLNTRQQLFFDKLQTIINKVFTDSSYLQQGLATQTKLDEVRYLNEIVHAFVLIQKGFYRSAKEYIESKNFIPKSESGINSSNVGFLPKIIEAYVVSLFELCRNNDNAGSSIPDDVHNAIFCNFHIINSLVNSLTSMYSIQSSSAEKIHKLLKEMLVLVSPDQLALSKHS</sequence>